<feature type="domain" description="Integrase catalytic" evidence="1">
    <location>
        <begin position="6"/>
        <end position="35"/>
    </location>
</feature>
<reference evidence="3" key="1">
    <citation type="submission" date="2016-06" db="EMBL/GenBank/DDBJ databases">
        <authorList>
            <person name="Petersen J."/>
            <person name="Sayavedra L."/>
        </authorList>
    </citation>
    <scope>NUCLEOTIDE SEQUENCE [LARGE SCALE GENOMIC DNA]</scope>
    <source>
        <strain evidence="3">BazSymB</strain>
    </source>
</reference>
<gene>
    <name evidence="2" type="ORF">BAZSYMB_SCAFFOLD00008_3</name>
</gene>
<dbReference type="Pfam" id="PF13333">
    <property type="entry name" value="rve_2"/>
    <property type="match status" value="1"/>
</dbReference>
<dbReference type="EMBL" id="CVUD02000245">
    <property type="protein sequence ID" value="SEH92609.1"/>
    <property type="molecule type" value="Genomic_DNA"/>
</dbReference>
<evidence type="ECO:0000313" key="2">
    <source>
        <dbReference type="EMBL" id="SEH92609.1"/>
    </source>
</evidence>
<proteinExistence type="predicted"/>
<evidence type="ECO:0000313" key="3">
    <source>
        <dbReference type="Proteomes" id="UP000198559"/>
    </source>
</evidence>
<dbReference type="Proteomes" id="UP000198559">
    <property type="component" value="Unassembled WGS sequence"/>
</dbReference>
<dbReference type="AlphaFoldDB" id="A0A1H6LV08"/>
<dbReference type="InterPro" id="IPR001584">
    <property type="entry name" value="Integrase_cat-core"/>
</dbReference>
<evidence type="ECO:0000259" key="1">
    <source>
        <dbReference type="Pfam" id="PF13333"/>
    </source>
</evidence>
<name>A0A1H6LV08_9GAMM</name>
<accession>A0A1H6LV08</accession>
<sequence length="35" mass="4294">MQLWNAFFKSLKTERLNYQSFTNHQEVVKNVESYI</sequence>
<dbReference type="STRING" id="235205.BAZSYMB_SCAFFOLD00008_3"/>
<organism evidence="2 3">
    <name type="scientific">Bathymodiolus azoricus thioautotrophic gill symbiont</name>
    <dbReference type="NCBI Taxonomy" id="235205"/>
    <lineage>
        <taxon>Bacteria</taxon>
        <taxon>Pseudomonadati</taxon>
        <taxon>Pseudomonadota</taxon>
        <taxon>Gammaproteobacteria</taxon>
        <taxon>sulfur-oxidizing symbionts</taxon>
    </lineage>
</organism>
<protein>
    <recommendedName>
        <fullName evidence="1">Integrase catalytic domain-containing protein</fullName>
    </recommendedName>
</protein>